<name>A0A1D1ZQ95_AUXPR</name>
<dbReference type="EMBL" id="GDKF01009593">
    <property type="protein sequence ID" value="JAT69029.1"/>
    <property type="molecule type" value="Transcribed_RNA"/>
</dbReference>
<gene>
    <name evidence="1" type="ORF">g.2655</name>
</gene>
<evidence type="ECO:0000313" key="1">
    <source>
        <dbReference type="EMBL" id="JAT69029.1"/>
    </source>
</evidence>
<accession>A0A1D1ZQ95</accession>
<reference evidence="1" key="1">
    <citation type="submission" date="2015-08" db="EMBL/GenBank/DDBJ databases">
        <authorList>
            <person name="Babu N.S."/>
            <person name="Beckwith C.J."/>
            <person name="Beseler K.G."/>
            <person name="Brison A."/>
            <person name="Carone J.V."/>
            <person name="Caskin T.P."/>
            <person name="Diamond M."/>
            <person name="Durham M.E."/>
            <person name="Foxe J.M."/>
            <person name="Go M."/>
            <person name="Henderson B.A."/>
            <person name="Jones I.B."/>
            <person name="McGettigan J.A."/>
            <person name="Micheletti S.J."/>
            <person name="Nasrallah M.E."/>
            <person name="Ortiz D."/>
            <person name="Piller C.R."/>
            <person name="Privatt S.R."/>
            <person name="Schneider S.L."/>
            <person name="Sharp S."/>
            <person name="Smith T.C."/>
            <person name="Stanton J.D."/>
            <person name="Ullery H.E."/>
            <person name="Wilson R.J."/>
            <person name="Serrano M.G."/>
            <person name="Buck G."/>
            <person name="Lee V."/>
            <person name="Wang Y."/>
            <person name="Carvalho R."/>
            <person name="Voegtly L."/>
            <person name="Shi R."/>
            <person name="Duckworth R."/>
            <person name="Johnson A."/>
            <person name="Loviza R."/>
            <person name="Walstead R."/>
            <person name="Shah Z."/>
            <person name="Kiflezghi M."/>
            <person name="Wade K."/>
            <person name="Ball S.L."/>
            <person name="Bradley K.W."/>
            <person name="Asai D.J."/>
            <person name="Bowman C.A."/>
            <person name="Russell D.A."/>
            <person name="Pope W.H."/>
            <person name="Jacobs-Sera D."/>
            <person name="Hendrix R.W."/>
            <person name="Hatfull G.F."/>
        </authorList>
    </citation>
    <scope>NUCLEOTIDE SEQUENCE</scope>
</reference>
<dbReference type="AlphaFoldDB" id="A0A1D1ZQ95"/>
<dbReference type="SUPFAM" id="SSF53720">
    <property type="entry name" value="ALDH-like"/>
    <property type="match status" value="1"/>
</dbReference>
<organism evidence="1">
    <name type="scientific">Auxenochlorella protothecoides</name>
    <name type="common">Green microalga</name>
    <name type="synonym">Chlorella protothecoides</name>
    <dbReference type="NCBI Taxonomy" id="3075"/>
    <lineage>
        <taxon>Eukaryota</taxon>
        <taxon>Viridiplantae</taxon>
        <taxon>Chlorophyta</taxon>
        <taxon>core chlorophytes</taxon>
        <taxon>Trebouxiophyceae</taxon>
        <taxon>Chlorellales</taxon>
        <taxon>Chlorellaceae</taxon>
        <taxon>Auxenochlorella</taxon>
    </lineage>
</organism>
<dbReference type="InterPro" id="IPR016161">
    <property type="entry name" value="Ald_DH/histidinol_DH"/>
</dbReference>
<proteinExistence type="predicted"/>
<dbReference type="Gene3D" id="3.40.309.10">
    <property type="entry name" value="Aldehyde Dehydrogenase, Chain A, domain 2"/>
    <property type="match status" value="1"/>
</dbReference>
<sequence length="577" mass="60363">MSEVEEDPAQLLAVLATRKADWAATPLEDKYQAALEIRSRVLEAASRWSRVAAHTRGCSKEAVAAQELPLMLVPLANYLDNLLVSLAALKACAPLPSPPAAAAPGGDGLVVKAHPWGTVQTWFSLLGWSTSTEVTLASASQGAQLRAASPAVAVVRSVGYAPVESLAAALHLAFVSGAVVGLVLPAWQAPLQLVMEYIMDPLARGAFFATLLAADDAEATALTSSPAIDRLHLVGFTPDDFGALAEAAGGADALPPLVSGEVHGPAPWIVAPGPWTQAQLAHHSQVLAEAAAYAGGASPYAARLVLLPTAWEQADAFVDLVRGELAGYKLPAAVDPGVAQRHADFRRHYPDAFVSGAGPRNDLIPGVGPCPPWVVNVLEAYPDDPASEPAFQTDPRGPVLTIVKIATDAGSEEELLISFLDRAVRAVNEDVQGSFGMTLVAHGATQKRYAAQLDAALAAVRYGVVVVNANLGLGLWSAQTHWGVHGGAAEVAPGRTLRLGSTQNSLLYDEGVKGVVRFPFETYLHILPPEYRSITMRASRQLAVGIVDGMRGFLRGLKDKSWAPPVTVGEGSGGVVA</sequence>
<protein>
    <recommendedName>
        <fullName evidence="2">Aldehyde dehydrogenase domain-containing protein</fullName>
    </recommendedName>
</protein>
<evidence type="ECO:0008006" key="2">
    <source>
        <dbReference type="Google" id="ProtNLM"/>
    </source>
</evidence>
<dbReference type="InterPro" id="IPR016163">
    <property type="entry name" value="Ald_DH_C"/>
</dbReference>
<dbReference type="GO" id="GO:0016620">
    <property type="term" value="F:oxidoreductase activity, acting on the aldehyde or oxo group of donors, NAD or NADP as acceptor"/>
    <property type="evidence" value="ECO:0007669"/>
    <property type="project" value="InterPro"/>
</dbReference>